<accession>A0ABU9LP05</accession>
<dbReference type="RefSeq" id="WP_342295340.1">
    <property type="nucleotide sequence ID" value="NZ_JBCEVZ010000001.1"/>
</dbReference>
<dbReference type="Gene3D" id="3.20.20.80">
    <property type="entry name" value="Glycosidases"/>
    <property type="match status" value="1"/>
</dbReference>
<evidence type="ECO:0000313" key="3">
    <source>
        <dbReference type="EMBL" id="MEL5992579.1"/>
    </source>
</evidence>
<feature type="domain" description="Glycosyl hydrolase family 13 catalytic" evidence="2">
    <location>
        <begin position="73"/>
        <end position="476"/>
    </location>
</feature>
<dbReference type="Gene3D" id="2.60.40.1180">
    <property type="entry name" value="Golgi alpha-mannosidase II"/>
    <property type="match status" value="1"/>
</dbReference>
<comment type="similarity">
    <text evidence="1">Belongs to the glycosyl hydrolase 13 family.</text>
</comment>
<dbReference type="InterPro" id="IPR013780">
    <property type="entry name" value="Glyco_hydro_b"/>
</dbReference>
<dbReference type="Gene3D" id="3.90.400.10">
    <property type="entry name" value="Oligo-1,6-glucosidase, Domain 2"/>
    <property type="match status" value="1"/>
</dbReference>
<keyword evidence="4" id="KW-1185">Reference proteome</keyword>
<dbReference type="NCBIfam" id="NF008183">
    <property type="entry name" value="PRK10933.1"/>
    <property type="match status" value="1"/>
</dbReference>
<dbReference type="SMART" id="SM00642">
    <property type="entry name" value="Aamy"/>
    <property type="match status" value="1"/>
</dbReference>
<dbReference type="Proteomes" id="UP001479606">
    <property type="component" value="Unassembled WGS sequence"/>
</dbReference>
<dbReference type="Pfam" id="PF16657">
    <property type="entry name" value="Malt_amylase_C"/>
    <property type="match status" value="1"/>
</dbReference>
<reference evidence="3 4" key="1">
    <citation type="journal article" date="2018" name="Arch. Microbiol.">
        <title>Hymenobacter segetis sp. nov., isolated from soil.</title>
        <authorList>
            <person name="Ten L.N."/>
            <person name="Lim S.J."/>
            <person name="Kim B.O."/>
            <person name="Kang I.K."/>
            <person name="Jung H.Y."/>
        </authorList>
    </citation>
    <scope>NUCLEOTIDE SEQUENCE [LARGE SCALE GENOMIC DNA]</scope>
    <source>
        <strain evidence="3 4">S7-3-11</strain>
    </source>
</reference>
<evidence type="ECO:0000259" key="2">
    <source>
        <dbReference type="SMART" id="SM00642"/>
    </source>
</evidence>
<evidence type="ECO:0000313" key="4">
    <source>
        <dbReference type="Proteomes" id="UP001479606"/>
    </source>
</evidence>
<gene>
    <name evidence="3" type="ORF">AAFH49_00070</name>
</gene>
<dbReference type="PANTHER" id="PTHR10357">
    <property type="entry name" value="ALPHA-AMYLASE FAMILY MEMBER"/>
    <property type="match status" value="1"/>
</dbReference>
<dbReference type="CDD" id="cd11333">
    <property type="entry name" value="AmyAc_SI_OligoGlu_DGase"/>
    <property type="match status" value="1"/>
</dbReference>
<dbReference type="SUPFAM" id="SSF51011">
    <property type="entry name" value="Glycosyl hydrolase domain"/>
    <property type="match status" value="1"/>
</dbReference>
<proteinExistence type="inferred from homology"/>
<dbReference type="PANTHER" id="PTHR10357:SF179">
    <property type="entry name" value="NEUTRAL AND BASIC AMINO ACID TRANSPORT PROTEIN RBAT"/>
    <property type="match status" value="1"/>
</dbReference>
<dbReference type="InterPro" id="IPR045857">
    <property type="entry name" value="O16G_dom_2"/>
</dbReference>
<comment type="caution">
    <text evidence="3">The sequence shown here is derived from an EMBL/GenBank/DDBJ whole genome shotgun (WGS) entry which is preliminary data.</text>
</comment>
<dbReference type="SUPFAM" id="SSF51445">
    <property type="entry name" value="(Trans)glycosidases"/>
    <property type="match status" value="1"/>
</dbReference>
<dbReference type="InterPro" id="IPR006047">
    <property type="entry name" value="GH13_cat_dom"/>
</dbReference>
<dbReference type="EMBL" id="JBCEVZ010000001">
    <property type="protein sequence ID" value="MEL5992579.1"/>
    <property type="molecule type" value="Genomic_DNA"/>
</dbReference>
<dbReference type="InterPro" id="IPR017853">
    <property type="entry name" value="GH"/>
</dbReference>
<sequence>MPLSTSASFLLNTTGLLLRRLVPGGALLLALAGCGHSEKKAETVEKPTTGAAAVTDSTVAKKPDWWKETVVYQLYPRSFQDSNGDGVGDLKGINSRLDYLKSLGVGAVWLNPIYASPNDDNGYDISNYRQIMPEFGTMQDFDALLKGMHQRGLKLVMDLVVNHSSDEHEWFKQSRSSRTSPYRDYYYWWPAEKGTPPARYSTFDVKRNAWQYDWLTNAYYLHYFSRKQPDLNWNNPKLRQEIYAMMKFWLDKGIDGFRMDAFQFVAKDPTFPPMPGLNERNYTNAYNHGPHLHDYLQEMNREVLSKYNIMTVAEGAGRNPQEAMVFVDPARKELNMTYHFDAVGVGNSAAGYKLTDLKRVFTRWDSAFAGKGWQSIYLGSHDQPRIVSKFGDDRPAFRAASAKLLNTFLLTMRGTPYCYNGDELGMTNIGFNSIADYRDVAARNGYQLVKAQGGNLPAYIKNLARFSRDNSRTPFQWNATAQAGFTTGTPWLKVNPNYLTVNEAAEEKDSASVLNHFRRATALRRAHPVLVYGQYHVLDAANPHIYAYTRMLGADKVLVVLNFSSVPRSWAVPTDLKPAGAAWLNNYPTIQASSPALALQPWQAVVLPLQ</sequence>
<organism evidence="3 4">
    <name type="scientific">Hymenobacter segetis</name>
    <dbReference type="NCBI Taxonomy" id="2025509"/>
    <lineage>
        <taxon>Bacteria</taxon>
        <taxon>Pseudomonadati</taxon>
        <taxon>Bacteroidota</taxon>
        <taxon>Cytophagia</taxon>
        <taxon>Cytophagales</taxon>
        <taxon>Hymenobacteraceae</taxon>
        <taxon>Hymenobacter</taxon>
    </lineage>
</organism>
<protein>
    <submittedName>
        <fullName evidence="3">Alpha-glucosidase</fullName>
    </submittedName>
</protein>
<evidence type="ECO:0000256" key="1">
    <source>
        <dbReference type="ARBA" id="ARBA00008061"/>
    </source>
</evidence>
<dbReference type="InterPro" id="IPR032091">
    <property type="entry name" value="Malt_amylase-like_C"/>
</dbReference>
<dbReference type="Pfam" id="PF00128">
    <property type="entry name" value="Alpha-amylase"/>
    <property type="match status" value="1"/>
</dbReference>
<name>A0ABU9LP05_9BACT</name>